<protein>
    <submittedName>
        <fullName evidence="1">Uncharacterized protein</fullName>
    </submittedName>
</protein>
<organism evidence="1 2">
    <name type="scientific">Anabarilius grahami</name>
    <name type="common">Kanglang fish</name>
    <name type="synonym">Barilius grahami</name>
    <dbReference type="NCBI Taxonomy" id="495550"/>
    <lineage>
        <taxon>Eukaryota</taxon>
        <taxon>Metazoa</taxon>
        <taxon>Chordata</taxon>
        <taxon>Craniata</taxon>
        <taxon>Vertebrata</taxon>
        <taxon>Euteleostomi</taxon>
        <taxon>Actinopterygii</taxon>
        <taxon>Neopterygii</taxon>
        <taxon>Teleostei</taxon>
        <taxon>Ostariophysi</taxon>
        <taxon>Cypriniformes</taxon>
        <taxon>Xenocyprididae</taxon>
        <taxon>Xenocypridinae</taxon>
        <taxon>Xenocypridinae incertae sedis</taxon>
        <taxon>Anabarilius</taxon>
    </lineage>
</organism>
<proteinExistence type="predicted"/>
<comment type="caution">
    <text evidence="1">The sequence shown here is derived from an EMBL/GenBank/DDBJ whole genome shotgun (WGS) entry which is preliminary data.</text>
</comment>
<sequence length="139" mass="15857">MSIQQCKPCKECWRVKSGVLFDFVIFPLLTGDFKVKTFPKLPEPPQLFPPEKRWAKAHSCNGTPVIMCSYPPISRQHSQVSKAKYTLATLQKSAPVQQIISNSTMRKRKENTGKYLVSLNQVMRGCYIQQDGGTYQSRE</sequence>
<accession>A0A3N0Z7V1</accession>
<evidence type="ECO:0000313" key="1">
    <source>
        <dbReference type="EMBL" id="ROL54515.1"/>
    </source>
</evidence>
<dbReference type="AlphaFoldDB" id="A0A3N0Z7V1"/>
<gene>
    <name evidence="1" type="ORF">DPX16_11690</name>
</gene>
<reference evidence="1 2" key="1">
    <citation type="submission" date="2018-10" db="EMBL/GenBank/DDBJ databases">
        <title>Genome assembly for a Yunnan-Guizhou Plateau 3E fish, Anabarilius grahami (Regan), and its evolutionary and genetic applications.</title>
        <authorList>
            <person name="Jiang W."/>
        </authorList>
    </citation>
    <scope>NUCLEOTIDE SEQUENCE [LARGE SCALE GENOMIC DNA]</scope>
    <source>
        <strain evidence="1">AG-KIZ</strain>
        <tissue evidence="1">Muscle</tissue>
    </source>
</reference>
<dbReference type="Proteomes" id="UP000281406">
    <property type="component" value="Unassembled WGS sequence"/>
</dbReference>
<evidence type="ECO:0000313" key="2">
    <source>
        <dbReference type="Proteomes" id="UP000281406"/>
    </source>
</evidence>
<dbReference type="EMBL" id="RJVU01006614">
    <property type="protein sequence ID" value="ROL54515.1"/>
    <property type="molecule type" value="Genomic_DNA"/>
</dbReference>
<keyword evidence="2" id="KW-1185">Reference proteome</keyword>
<name>A0A3N0Z7V1_ANAGA</name>